<feature type="transmembrane region" description="Helical" evidence="1">
    <location>
        <begin position="178"/>
        <end position="199"/>
    </location>
</feature>
<organism evidence="2 3">
    <name type="scientific">Rhizosaccharibacter radicis</name>
    <dbReference type="NCBI Taxonomy" id="2782605"/>
    <lineage>
        <taxon>Bacteria</taxon>
        <taxon>Pseudomonadati</taxon>
        <taxon>Pseudomonadota</taxon>
        <taxon>Alphaproteobacteria</taxon>
        <taxon>Acetobacterales</taxon>
        <taxon>Acetobacteraceae</taxon>
        <taxon>Rhizosaccharibacter</taxon>
    </lineage>
</organism>
<dbReference type="EMBL" id="JAMZEJ010000002">
    <property type="protein sequence ID" value="MCQ8240007.1"/>
    <property type="molecule type" value="Genomic_DNA"/>
</dbReference>
<feature type="transmembrane region" description="Helical" evidence="1">
    <location>
        <begin position="6"/>
        <end position="26"/>
    </location>
</feature>
<dbReference type="RefSeq" id="WP_422918735.1">
    <property type="nucleotide sequence ID" value="NZ_JAMZEJ010000002.1"/>
</dbReference>
<evidence type="ECO:0000256" key="1">
    <source>
        <dbReference type="SAM" id="Phobius"/>
    </source>
</evidence>
<sequence>MTSGLSVLLLAAVFGCAPLVLVARTLVSGAARARHHEVGSAVFLQLGAIYAVLLAFIFNEVYGEYVVAEQSINKECAALHATAMLGDTLPEPARTGVENAITQYVRAVIHQEWPAMTENHASRTAMDAEQRMFRTVASLSGADPSVSSLRSTMLDELAQAHASRETRLFEMTLDVPPLIWVLLLCFSAVLVTLLLMANVERFWPQTVLTATFVGAVAFLLVVIRLLDSPFTGPLGLQPTDFHRTLERVTSLQPPA</sequence>
<dbReference type="Pfam" id="PF14023">
    <property type="entry name" value="Bestrophin-like"/>
    <property type="match status" value="1"/>
</dbReference>
<feature type="transmembrane region" description="Helical" evidence="1">
    <location>
        <begin position="38"/>
        <end position="58"/>
    </location>
</feature>
<evidence type="ECO:0000313" key="2">
    <source>
        <dbReference type="EMBL" id="MCQ8240007.1"/>
    </source>
</evidence>
<reference evidence="2 3" key="1">
    <citation type="submission" date="2022-06" db="EMBL/GenBank/DDBJ databases">
        <title>Rhizosaccharibacter gen. nov. sp. nov. KSS12, endophytic bacteria isolated from sugarcane.</title>
        <authorList>
            <person name="Pitiwittayakul N."/>
        </authorList>
    </citation>
    <scope>NUCLEOTIDE SEQUENCE [LARGE SCALE GENOMIC DNA]</scope>
    <source>
        <strain evidence="2 3">KSS12</strain>
    </source>
</reference>
<dbReference type="InterPro" id="IPR025333">
    <property type="entry name" value="DUF4239"/>
</dbReference>
<comment type="caution">
    <text evidence="2">The sequence shown here is derived from an EMBL/GenBank/DDBJ whole genome shotgun (WGS) entry which is preliminary data.</text>
</comment>
<accession>A0ABT1VUJ0</accession>
<protein>
    <submittedName>
        <fullName evidence="2">DUF4239 domain-containing protein</fullName>
    </submittedName>
</protein>
<keyword evidence="1" id="KW-1133">Transmembrane helix</keyword>
<evidence type="ECO:0000313" key="3">
    <source>
        <dbReference type="Proteomes" id="UP001524547"/>
    </source>
</evidence>
<keyword evidence="3" id="KW-1185">Reference proteome</keyword>
<feature type="transmembrane region" description="Helical" evidence="1">
    <location>
        <begin position="206"/>
        <end position="226"/>
    </location>
</feature>
<gene>
    <name evidence="2" type="ORF">NFI88_04025</name>
</gene>
<dbReference type="Proteomes" id="UP001524547">
    <property type="component" value="Unassembled WGS sequence"/>
</dbReference>
<proteinExistence type="predicted"/>
<name>A0ABT1VUJ0_9PROT</name>
<keyword evidence="1" id="KW-0472">Membrane</keyword>
<keyword evidence="1" id="KW-0812">Transmembrane</keyword>